<dbReference type="EMBL" id="JAVDTR010000002">
    <property type="protein sequence ID" value="MDR6722392.1"/>
    <property type="molecule type" value="Genomic_DNA"/>
</dbReference>
<dbReference type="SUPFAM" id="SSF110296">
    <property type="entry name" value="Oligoxyloglucan reducing end-specific cellobiohydrolase"/>
    <property type="match status" value="2"/>
</dbReference>
<keyword evidence="2" id="KW-0378">Hydrolase</keyword>
<dbReference type="InterPro" id="IPR015943">
    <property type="entry name" value="WD40/YVTN_repeat-like_dom_sf"/>
</dbReference>
<evidence type="ECO:0000256" key="4">
    <source>
        <dbReference type="ARBA" id="ARBA00023277"/>
    </source>
</evidence>
<dbReference type="Gene3D" id="2.60.40.10">
    <property type="entry name" value="Immunoglobulins"/>
    <property type="match status" value="1"/>
</dbReference>
<dbReference type="InterPro" id="IPR008965">
    <property type="entry name" value="CBM2/CBM3_carb-bd_dom_sf"/>
</dbReference>
<evidence type="ECO:0000256" key="5">
    <source>
        <dbReference type="ARBA" id="ARBA00023295"/>
    </source>
</evidence>
<dbReference type="RefSeq" id="WP_310136809.1">
    <property type="nucleotide sequence ID" value="NZ_JAVDTR010000002.1"/>
</dbReference>
<dbReference type="InterPro" id="IPR014756">
    <property type="entry name" value="Ig_E-set"/>
</dbReference>
<evidence type="ECO:0000313" key="10">
    <source>
        <dbReference type="EMBL" id="MDR6722392.1"/>
    </source>
</evidence>
<gene>
    <name evidence="10" type="ORF">J2W91_000840</name>
</gene>
<comment type="caution">
    <text evidence="10">The sequence shown here is derived from an EMBL/GenBank/DDBJ whole genome shotgun (WGS) entry which is preliminary data.</text>
</comment>
<dbReference type="GO" id="GO:0030248">
    <property type="term" value="F:cellulose binding"/>
    <property type="evidence" value="ECO:0007669"/>
    <property type="project" value="InterPro"/>
</dbReference>
<protein>
    <submittedName>
        <fullName evidence="10">Photosystem II stability/assembly factor-like uncharacterized protein</fullName>
    </submittedName>
</protein>
<evidence type="ECO:0000259" key="9">
    <source>
        <dbReference type="PROSITE" id="PS51172"/>
    </source>
</evidence>
<feature type="signal peptide" evidence="8">
    <location>
        <begin position="1"/>
        <end position="26"/>
    </location>
</feature>
<dbReference type="SUPFAM" id="SSF81296">
    <property type="entry name" value="E set domains"/>
    <property type="match status" value="1"/>
</dbReference>
<dbReference type="AlphaFoldDB" id="A0AAP5LKN0"/>
<dbReference type="Proteomes" id="UP001254832">
    <property type="component" value="Unassembled WGS sequence"/>
</dbReference>
<evidence type="ECO:0000256" key="1">
    <source>
        <dbReference type="ARBA" id="ARBA00022729"/>
    </source>
</evidence>
<reference evidence="10" key="1">
    <citation type="submission" date="2023-07" db="EMBL/GenBank/DDBJ databases">
        <title>Sorghum-associated microbial communities from plants grown in Nebraska, USA.</title>
        <authorList>
            <person name="Schachtman D."/>
        </authorList>
    </citation>
    <scope>NUCLEOTIDE SEQUENCE</scope>
    <source>
        <strain evidence="10">BE80</strain>
    </source>
</reference>
<dbReference type="PANTHER" id="PTHR43739:SF2">
    <property type="entry name" value="OLIGOXYLOGLUCAN-REDUCING END-SPECIFIC XYLOGLUCANASE-RELATED"/>
    <property type="match status" value="1"/>
</dbReference>
<dbReference type="InterPro" id="IPR013783">
    <property type="entry name" value="Ig-like_fold"/>
</dbReference>
<comment type="similarity">
    <text evidence="7">Belongs to the glycosyl hydrolase 74 family.</text>
</comment>
<dbReference type="GO" id="GO:0030245">
    <property type="term" value="P:cellulose catabolic process"/>
    <property type="evidence" value="ECO:0007669"/>
    <property type="project" value="UniProtKB-KW"/>
</dbReference>
<keyword evidence="5" id="KW-0326">Glycosidase</keyword>
<name>A0AAP5LKN0_PAEAM</name>
<evidence type="ECO:0000256" key="7">
    <source>
        <dbReference type="ARBA" id="ARBA00037986"/>
    </source>
</evidence>
<dbReference type="InterPro" id="IPR036966">
    <property type="entry name" value="CBM3_sf"/>
</dbReference>
<dbReference type="InterPro" id="IPR052025">
    <property type="entry name" value="Xyloglucanase_GH74"/>
</dbReference>
<dbReference type="SMART" id="SM01067">
    <property type="entry name" value="CBM_3"/>
    <property type="match status" value="1"/>
</dbReference>
<proteinExistence type="inferred from homology"/>
<organism evidence="10 11">
    <name type="scientific">Paenibacillus amylolyticus</name>
    <dbReference type="NCBI Taxonomy" id="1451"/>
    <lineage>
        <taxon>Bacteria</taxon>
        <taxon>Bacillati</taxon>
        <taxon>Bacillota</taxon>
        <taxon>Bacilli</taxon>
        <taxon>Bacillales</taxon>
        <taxon>Paenibacillaceae</taxon>
        <taxon>Paenibacillus</taxon>
    </lineage>
</organism>
<feature type="chain" id="PRO_5042830489" evidence="8">
    <location>
        <begin position="27"/>
        <end position="1028"/>
    </location>
</feature>
<keyword evidence="3" id="KW-0136">Cellulose degradation</keyword>
<dbReference type="Pfam" id="PF03442">
    <property type="entry name" value="CBM_X2"/>
    <property type="match status" value="1"/>
</dbReference>
<dbReference type="PROSITE" id="PS51172">
    <property type="entry name" value="CBM3"/>
    <property type="match status" value="1"/>
</dbReference>
<dbReference type="SUPFAM" id="SSF49384">
    <property type="entry name" value="Carbohydrate-binding domain"/>
    <property type="match status" value="1"/>
</dbReference>
<evidence type="ECO:0000256" key="8">
    <source>
        <dbReference type="SAM" id="SignalP"/>
    </source>
</evidence>
<dbReference type="FunFam" id="2.130.10.10:FF:000534">
    <property type="entry name" value="Xyloglucanase Xgh74A"/>
    <property type="match status" value="1"/>
</dbReference>
<evidence type="ECO:0000256" key="3">
    <source>
        <dbReference type="ARBA" id="ARBA00023001"/>
    </source>
</evidence>
<dbReference type="GO" id="GO:0010411">
    <property type="term" value="P:xyloglucan metabolic process"/>
    <property type="evidence" value="ECO:0007669"/>
    <property type="project" value="TreeGrafter"/>
</dbReference>
<dbReference type="Gene3D" id="2.60.40.710">
    <property type="entry name" value="Endoglucanase-like"/>
    <property type="match status" value="1"/>
</dbReference>
<dbReference type="GO" id="GO:0016798">
    <property type="term" value="F:hydrolase activity, acting on glycosyl bonds"/>
    <property type="evidence" value="ECO:0007669"/>
    <property type="project" value="UniProtKB-KW"/>
</dbReference>
<evidence type="ECO:0000256" key="2">
    <source>
        <dbReference type="ARBA" id="ARBA00022801"/>
    </source>
</evidence>
<dbReference type="CDD" id="cd15482">
    <property type="entry name" value="Sialidase_non-viral"/>
    <property type="match status" value="1"/>
</dbReference>
<dbReference type="InterPro" id="IPR005102">
    <property type="entry name" value="Carbo-bd_X2"/>
</dbReference>
<keyword evidence="1 8" id="KW-0732">Signal</keyword>
<accession>A0AAP5LKN0</accession>
<evidence type="ECO:0000256" key="6">
    <source>
        <dbReference type="ARBA" id="ARBA00023326"/>
    </source>
</evidence>
<dbReference type="PANTHER" id="PTHR43739">
    <property type="entry name" value="XYLOGLUCANASE (EUROFUNG)"/>
    <property type="match status" value="1"/>
</dbReference>
<keyword evidence="4" id="KW-0119">Carbohydrate metabolism</keyword>
<sequence>MKTFLGKLRMVSLTLVVATASLGILAGTTEAAPSEPYQWKSVVTGAGGGFVPGIIFNESEKDLIYARTDIGGAYRWNASNESWIPLTDFVGWDDWNKNGVDALATDPIDPDRVYMAVGTYTNSWDQNNGSILRSTDRGDTWQTTTLPFKVGGNMPGRSMGERLVIDPNDNRILYFGARSGNGLWKSTDYGVTWSKVTSFPNPGTYVQDPSNDYTSDIVGLAWITFDKTTGSSGQATQTIYVGVADQNQSIYRSTDAGTTWTAVPGQPTGFLPHHGVLDSDGSLYISYSDGVGPYDGEKGDLWKFNTATGAWTNISPVPSSSADNYFGYGGLTVDAQNPGTLMVATLNSWWPDANLFRSKDGGDTWTRIWEFDGYPNRKMRYTQDITAAPWLTFGVNPAPPEVSPKLGWMIGDLEIDPFDSDRMMYGTGATIYGSDNLTNWDSDTKIDISVKAKGLEEIAVLDLISPPSGAHLVSGVGDVAGFRHDDLDQPPATIFTNPNYASTESLDFAELSPGTMVRVGKADYSADPNAKSIGLSSDGGTTWYKANAEPAGTAGGGTVAISADGNRLVWSTSDKGVYYSATSGNSWNASSGIPAQAKVISDRVNPNKFYAFAAGKIYVSINGGASFTTSAATGLPVDGNSDLDAVPGIEGEIWFAGGNEESGPYGLWRSTDSGASFSKLSNVEEADSIGFGKAAPGQDVVALYTIAQIDGTRGFFRSDDGGASWVRINDDQHQYARVTTITGDPRIYGRVYLGTNGRGILYADPVGGNNGGGENPPILNSAINPLTAEFDLATEQQADISINLTLNGNTLSSIRSGNSTLTEGTDYTISGSQVILSKTYLATLPVGKATLLFVFSAGNDANLNLNVKNTTTPHPEPTGTVRIEMYNASTAATGSSINPKFKLTNTGTTALNLADVKIRYYYTMNSNEPQNFFCDWATVGGANVTGTFSALPTPVTGADHVLEIGFTSTAGTLDPGQSTEIQTRFSKNNWTNYTQTDDYSFASSHSTYADWSKVTGYIAGNLQWGIEP</sequence>
<keyword evidence="6" id="KW-0624">Polysaccharide degradation</keyword>
<dbReference type="InterPro" id="IPR001956">
    <property type="entry name" value="CBM3"/>
</dbReference>
<feature type="domain" description="CBM3" evidence="9">
    <location>
        <begin position="877"/>
        <end position="1028"/>
    </location>
</feature>
<evidence type="ECO:0000313" key="11">
    <source>
        <dbReference type="Proteomes" id="UP001254832"/>
    </source>
</evidence>
<dbReference type="Pfam" id="PF00942">
    <property type="entry name" value="CBM_3"/>
    <property type="match status" value="1"/>
</dbReference>
<dbReference type="Gene3D" id="2.130.10.10">
    <property type="entry name" value="YVTN repeat-like/Quinoprotein amine dehydrogenase"/>
    <property type="match status" value="2"/>
</dbReference>